<dbReference type="SMART" id="SM00273">
    <property type="entry name" value="ENTH"/>
    <property type="match status" value="1"/>
</dbReference>
<dbReference type="GO" id="GO:0035615">
    <property type="term" value="F:clathrin adaptor activity"/>
    <property type="evidence" value="ECO:0007669"/>
    <property type="project" value="TreeGrafter"/>
</dbReference>
<dbReference type="GO" id="GO:0030864">
    <property type="term" value="C:cortical actin cytoskeleton"/>
    <property type="evidence" value="ECO:0007669"/>
    <property type="project" value="TreeGrafter"/>
</dbReference>
<dbReference type="GO" id="GO:0032051">
    <property type="term" value="F:clathrin light chain binding"/>
    <property type="evidence" value="ECO:0007669"/>
    <property type="project" value="TreeGrafter"/>
</dbReference>
<dbReference type="PANTHER" id="PTHR10407">
    <property type="entry name" value="HUNTINGTIN INTERACTING PROTEIN 1"/>
    <property type="match status" value="1"/>
</dbReference>
<dbReference type="AlphaFoldDB" id="A0A183S9V8"/>
<dbReference type="GO" id="GO:0030136">
    <property type="term" value="C:clathrin-coated vesicle"/>
    <property type="evidence" value="ECO:0007669"/>
    <property type="project" value="TreeGrafter"/>
</dbReference>
<dbReference type="GO" id="GO:0043325">
    <property type="term" value="F:phosphatidylinositol-3,4-bisphosphate binding"/>
    <property type="evidence" value="ECO:0007669"/>
    <property type="project" value="TreeGrafter"/>
</dbReference>
<dbReference type="InterPro" id="IPR008942">
    <property type="entry name" value="ENTH_VHS"/>
</dbReference>
<dbReference type="InterPro" id="IPR013809">
    <property type="entry name" value="ENTH"/>
</dbReference>
<protein>
    <submittedName>
        <fullName evidence="2">ENTH domain-containing protein</fullName>
    </submittedName>
</protein>
<accession>A0A183S9V8</accession>
<name>A0A183S9V8_SCHSO</name>
<dbReference type="InterPro" id="IPR011417">
    <property type="entry name" value="ANTH_dom"/>
</dbReference>
<evidence type="ECO:0000313" key="2">
    <source>
        <dbReference type="WBParaSite" id="SSLN_0000104601-mRNA-1"/>
    </source>
</evidence>
<dbReference type="SUPFAM" id="SSF48464">
    <property type="entry name" value="ENTH/VHS domain"/>
    <property type="match status" value="1"/>
</dbReference>
<evidence type="ECO:0000259" key="1">
    <source>
        <dbReference type="PROSITE" id="PS50942"/>
    </source>
</evidence>
<feature type="domain" description="ENTH" evidence="1">
    <location>
        <begin position="2"/>
        <end position="140"/>
    </location>
</feature>
<dbReference type="GO" id="GO:0051015">
    <property type="term" value="F:actin filament binding"/>
    <property type="evidence" value="ECO:0007669"/>
    <property type="project" value="TreeGrafter"/>
</dbReference>
<dbReference type="Pfam" id="PF07651">
    <property type="entry name" value="ANTH"/>
    <property type="match status" value="2"/>
</dbReference>
<dbReference type="WBParaSite" id="SSLN_0000104601-mRNA-1">
    <property type="protein sequence ID" value="SSLN_0000104601-mRNA-1"/>
    <property type="gene ID" value="SSLN_0000104601"/>
</dbReference>
<dbReference type="GO" id="GO:0080025">
    <property type="term" value="F:phosphatidylinositol-3,5-bisphosphate binding"/>
    <property type="evidence" value="ECO:0007669"/>
    <property type="project" value="TreeGrafter"/>
</dbReference>
<organism evidence="2">
    <name type="scientific">Schistocephalus solidus</name>
    <name type="common">Tapeworm</name>
    <dbReference type="NCBI Taxonomy" id="70667"/>
    <lineage>
        <taxon>Eukaryota</taxon>
        <taxon>Metazoa</taxon>
        <taxon>Spiralia</taxon>
        <taxon>Lophotrochozoa</taxon>
        <taxon>Platyhelminthes</taxon>
        <taxon>Cestoda</taxon>
        <taxon>Eucestoda</taxon>
        <taxon>Diphyllobothriidea</taxon>
        <taxon>Diphyllobothriidae</taxon>
        <taxon>Schistocephalus</taxon>
    </lineage>
</organism>
<dbReference type="Gene3D" id="1.25.40.90">
    <property type="match status" value="1"/>
</dbReference>
<dbReference type="InterPro" id="IPR030224">
    <property type="entry name" value="Sla2_fam"/>
</dbReference>
<dbReference type="GO" id="GO:0007015">
    <property type="term" value="P:actin filament organization"/>
    <property type="evidence" value="ECO:0007669"/>
    <property type="project" value="TreeGrafter"/>
</dbReference>
<dbReference type="PROSITE" id="PS50942">
    <property type="entry name" value="ENTH"/>
    <property type="match status" value="1"/>
</dbReference>
<dbReference type="GO" id="GO:0006897">
    <property type="term" value="P:endocytosis"/>
    <property type="evidence" value="ECO:0007669"/>
    <property type="project" value="InterPro"/>
</dbReference>
<dbReference type="PANTHER" id="PTHR10407:SF15">
    <property type="entry name" value="HUNTINGTIN INTERACTING PROTEIN 1"/>
    <property type="match status" value="1"/>
</dbReference>
<proteinExistence type="predicted"/>
<sequence>LQHYVQVRKYFSHLQKAINSQETPPKSKHVRAIILETFTQKSSFFLYSVIPELQVPVNEVACWKFLIVLHKVLRNGYEEFPIIPGDLQINTKSLLDFVGRTPDNQFTLCICLMDYLEILLRFQETVFANVSKYHTLSSDARQCQLVSLVQCIQDCAALYDLTLKTLIQLHNVVSVEALAGHRQRFNAEYYQLRDFFQTANRSQYFRDLLKIPVLPEVSHTMKLFEGLAYLLKVVRLSSLVLVDNIVGFGCMPS</sequence>
<reference evidence="2" key="1">
    <citation type="submission" date="2016-06" db="UniProtKB">
        <authorList>
            <consortium name="WormBaseParasite"/>
        </authorList>
    </citation>
    <scope>IDENTIFICATION</scope>
</reference>
<dbReference type="GO" id="GO:0048268">
    <property type="term" value="P:clathrin coat assembly"/>
    <property type="evidence" value="ECO:0007669"/>
    <property type="project" value="TreeGrafter"/>
</dbReference>